<dbReference type="InterPro" id="IPR043459">
    <property type="entry name" value="NFD6/NOXY2-like"/>
</dbReference>
<dbReference type="AlphaFoldDB" id="A0A5J4ZEY8"/>
<evidence type="ECO:0000313" key="3">
    <source>
        <dbReference type="Proteomes" id="UP000325577"/>
    </source>
</evidence>
<dbReference type="GO" id="GO:0005739">
    <property type="term" value="C:mitochondrion"/>
    <property type="evidence" value="ECO:0007669"/>
    <property type="project" value="TreeGrafter"/>
</dbReference>
<reference evidence="2 3" key="1">
    <citation type="submission" date="2019-09" db="EMBL/GenBank/DDBJ databases">
        <title>A chromosome-level genome assembly of the Chinese tupelo Nyssa sinensis.</title>
        <authorList>
            <person name="Yang X."/>
            <person name="Kang M."/>
            <person name="Yang Y."/>
            <person name="Xiong H."/>
            <person name="Wang M."/>
            <person name="Zhang Z."/>
            <person name="Wang Z."/>
            <person name="Wu H."/>
            <person name="Ma T."/>
            <person name="Liu J."/>
            <person name="Xi Z."/>
        </authorList>
    </citation>
    <scope>NUCLEOTIDE SEQUENCE [LARGE SCALE GENOMIC DNA]</scope>
    <source>
        <strain evidence="2">J267</strain>
        <tissue evidence="2">Leaf</tissue>
    </source>
</reference>
<protein>
    <submittedName>
        <fullName evidence="2">Uncharacterized protein</fullName>
    </submittedName>
</protein>
<evidence type="ECO:0000256" key="1">
    <source>
        <dbReference type="SAM" id="MobiDB-lite"/>
    </source>
</evidence>
<evidence type="ECO:0000313" key="2">
    <source>
        <dbReference type="EMBL" id="KAA8515901.1"/>
    </source>
</evidence>
<organism evidence="2 3">
    <name type="scientific">Nyssa sinensis</name>
    <dbReference type="NCBI Taxonomy" id="561372"/>
    <lineage>
        <taxon>Eukaryota</taxon>
        <taxon>Viridiplantae</taxon>
        <taxon>Streptophyta</taxon>
        <taxon>Embryophyta</taxon>
        <taxon>Tracheophyta</taxon>
        <taxon>Spermatophyta</taxon>
        <taxon>Magnoliopsida</taxon>
        <taxon>eudicotyledons</taxon>
        <taxon>Gunneridae</taxon>
        <taxon>Pentapetalae</taxon>
        <taxon>asterids</taxon>
        <taxon>Cornales</taxon>
        <taxon>Nyssaceae</taxon>
        <taxon>Nyssa</taxon>
    </lineage>
</organism>
<dbReference type="Proteomes" id="UP000325577">
    <property type="component" value="Linkage Group LG9"/>
</dbReference>
<proteinExistence type="predicted"/>
<name>A0A5J4ZEY8_9ASTE</name>
<dbReference type="PANTHER" id="PTHR33156">
    <property type="entry name" value="OS02G0230000 PROTEIN"/>
    <property type="match status" value="1"/>
</dbReference>
<accession>A0A5J4ZEY8</accession>
<gene>
    <name evidence="2" type="ORF">F0562_019080</name>
</gene>
<feature type="region of interest" description="Disordered" evidence="1">
    <location>
        <begin position="26"/>
        <end position="49"/>
    </location>
</feature>
<dbReference type="EMBL" id="CM018052">
    <property type="protein sequence ID" value="KAA8515901.1"/>
    <property type="molecule type" value="Genomic_DNA"/>
</dbReference>
<keyword evidence="3" id="KW-1185">Reference proteome</keyword>
<sequence>MASTCHRIIDRASSSLSSLKSAIKPKLRAPLNGHAPTSSPGRHTVRRSSPFLKSPAEQLGCIHSLLPLHSAVAAARLNSCLSVNSMSCRALSQGTLCRTSPGL</sequence>
<dbReference type="OrthoDB" id="1937908at2759"/>
<dbReference type="PANTHER" id="PTHR33156:SF9">
    <property type="entry name" value="PROTEIN NUCLEAR FUSION DEFECTIVE 6, CHLOROPLASTIC_MITOCHONDRIAL"/>
    <property type="match status" value="1"/>
</dbReference>